<keyword evidence="3" id="KW-1185">Reference proteome</keyword>
<proteinExistence type="predicted"/>
<evidence type="ECO:0000313" key="3">
    <source>
        <dbReference type="Proteomes" id="UP000664779"/>
    </source>
</evidence>
<dbReference type="Pfam" id="PF10691">
    <property type="entry name" value="DUF2497"/>
    <property type="match status" value="1"/>
</dbReference>
<name>A0A939J8Q2_9HYPH</name>
<evidence type="ECO:0000256" key="1">
    <source>
        <dbReference type="SAM" id="MobiDB-lite"/>
    </source>
</evidence>
<feature type="compositionally biased region" description="Acidic residues" evidence="1">
    <location>
        <begin position="193"/>
        <end position="203"/>
    </location>
</feature>
<dbReference type="RefSeq" id="WP_206938701.1">
    <property type="nucleotide sequence ID" value="NZ_JAFLNF010000002.1"/>
</dbReference>
<dbReference type="AlphaFoldDB" id="A0A939J8Q2"/>
<gene>
    <name evidence="2" type="ORF">J0X15_05085</name>
</gene>
<protein>
    <submittedName>
        <fullName evidence="2">DUF2497 domain-containing protein</fullName>
    </submittedName>
</protein>
<dbReference type="Proteomes" id="UP000664779">
    <property type="component" value="Unassembled WGS sequence"/>
</dbReference>
<feature type="region of interest" description="Disordered" evidence="1">
    <location>
        <begin position="136"/>
        <end position="210"/>
    </location>
</feature>
<sequence length="270" mass="29068">MAQANQADEPSMEEILASIRRIISDEDEQTAEGAPESSAGSTESTESEAASDMGDASEMNQDDLDKLFDMDDSDIGGVEDEQSADDDMAAAMAEVAEAESDDDVLELTEDFAILEDDGAVDSVDIEMVGDEDIAFVEGTPSPAEAEDDLDFSSFDLPEEPAPEPAPTPTAAKPAAKAASRPQASVQTSPVPDDLPDVDNDDPLTSDNTNDAVHAAFDNLSNLFVGNQPQTMEELVREMLRPMLKGWLDQNLPGMVEELVKKEIDRVTRRR</sequence>
<dbReference type="EMBL" id="JAFLNF010000002">
    <property type="protein sequence ID" value="MBO0344588.1"/>
    <property type="molecule type" value="Genomic_DNA"/>
</dbReference>
<evidence type="ECO:0000313" key="2">
    <source>
        <dbReference type="EMBL" id="MBO0344588.1"/>
    </source>
</evidence>
<feature type="compositionally biased region" description="Low complexity" evidence="1">
    <location>
        <begin position="31"/>
        <end position="51"/>
    </location>
</feature>
<feature type="region of interest" description="Disordered" evidence="1">
    <location>
        <begin position="1"/>
        <end position="87"/>
    </location>
</feature>
<feature type="compositionally biased region" description="Acidic residues" evidence="1">
    <location>
        <begin position="70"/>
        <end position="87"/>
    </location>
</feature>
<organism evidence="2 3">
    <name type="scientific">Roseibium limicola</name>
    <dbReference type="NCBI Taxonomy" id="2816037"/>
    <lineage>
        <taxon>Bacteria</taxon>
        <taxon>Pseudomonadati</taxon>
        <taxon>Pseudomonadota</taxon>
        <taxon>Alphaproteobacteria</taxon>
        <taxon>Hyphomicrobiales</taxon>
        <taxon>Stappiaceae</taxon>
        <taxon>Roseibium</taxon>
    </lineage>
</organism>
<comment type="caution">
    <text evidence="2">The sequence shown here is derived from an EMBL/GenBank/DDBJ whole genome shotgun (WGS) entry which is preliminary data.</text>
</comment>
<accession>A0A939J8Q2</accession>
<feature type="compositionally biased region" description="Acidic residues" evidence="1">
    <location>
        <begin position="144"/>
        <end position="161"/>
    </location>
</feature>
<reference evidence="2" key="1">
    <citation type="submission" date="2021-03" db="EMBL/GenBank/DDBJ databases">
        <title>Roseibium sp. CAU 1637 isolated from Incheon.</title>
        <authorList>
            <person name="Kim W."/>
        </authorList>
    </citation>
    <scope>NUCLEOTIDE SEQUENCE</scope>
    <source>
        <strain evidence="2">CAU 1637</strain>
    </source>
</reference>
<feature type="compositionally biased region" description="Low complexity" evidence="1">
    <location>
        <begin position="168"/>
        <end position="178"/>
    </location>
</feature>
<dbReference type="InterPro" id="IPR019632">
    <property type="entry name" value="DUF2497"/>
</dbReference>